<accession>A0ABR1F3S2</accession>
<sequence>MPSSKEDLALGIVDFLKTSMADGTIAEEDRDSVEVAVECLSEIFKVDLSRKQEVFPKQTLLSIFQAYEKVRDAQAARAASSTPAATSTPAPAAATPSTPTVSDEDKAKAEALKAEGNKFVASRDYEKAIDAYTKAIELDGTNKIYYSNRAAAYSASKAHDLAIKDAEKALEIDPKYAKAYSRLGLAKYASGDPQGAMEAYKAGMDAEGNGGSDAMRKGYETAKARVEEDLYSAVPEDSGVTERGTGGAAGAAGGMPDLSSLAGMFGGGGGMPDLSSLMSDPRISQMAQQFMSNPGALEGLMSNPSVRSMADRVRGGNMPSMQEMMNDPNIANLARNFMGGSGDNAEQ</sequence>
<name>A0ABR1F3S2_9ASCO</name>
<evidence type="ECO:0000313" key="7">
    <source>
        <dbReference type="EMBL" id="KAK7204487.1"/>
    </source>
</evidence>
<keyword evidence="3 4" id="KW-0802">TPR repeat</keyword>
<proteinExistence type="inferred from homology"/>
<comment type="similarity">
    <text evidence="1">Belongs to the SGT family.</text>
</comment>
<dbReference type="SMART" id="SM00028">
    <property type="entry name" value="TPR"/>
    <property type="match status" value="3"/>
</dbReference>
<feature type="repeat" description="TPR" evidence="4">
    <location>
        <begin position="143"/>
        <end position="176"/>
    </location>
</feature>
<evidence type="ECO:0000259" key="6">
    <source>
        <dbReference type="Pfam" id="PF16546"/>
    </source>
</evidence>
<dbReference type="Gene3D" id="1.10.260.100">
    <property type="match status" value="1"/>
</dbReference>
<dbReference type="PROSITE" id="PS50005">
    <property type="entry name" value="TPR"/>
    <property type="match status" value="2"/>
</dbReference>
<evidence type="ECO:0000256" key="3">
    <source>
        <dbReference type="ARBA" id="ARBA00022803"/>
    </source>
</evidence>
<evidence type="ECO:0000256" key="4">
    <source>
        <dbReference type="PROSITE-ProRule" id="PRU00339"/>
    </source>
</evidence>
<dbReference type="Gene3D" id="1.20.5.420">
    <property type="entry name" value="Immunoglobulin FC, subunit C"/>
    <property type="match status" value="1"/>
</dbReference>
<evidence type="ECO:0000256" key="1">
    <source>
        <dbReference type="ARBA" id="ARBA00008175"/>
    </source>
</evidence>
<dbReference type="Pfam" id="PF16546">
    <property type="entry name" value="SGTA_dimer"/>
    <property type="match status" value="1"/>
</dbReference>
<keyword evidence="2" id="KW-0677">Repeat</keyword>
<dbReference type="EMBL" id="JBBJBU010000008">
    <property type="protein sequence ID" value="KAK7204487.1"/>
    <property type="molecule type" value="Genomic_DNA"/>
</dbReference>
<dbReference type="Proteomes" id="UP001498771">
    <property type="component" value="Unassembled WGS sequence"/>
</dbReference>
<dbReference type="GeneID" id="90039722"/>
<evidence type="ECO:0000256" key="5">
    <source>
        <dbReference type="SAM" id="MobiDB-lite"/>
    </source>
</evidence>
<keyword evidence="8" id="KW-1185">Reference proteome</keyword>
<dbReference type="Pfam" id="PF13181">
    <property type="entry name" value="TPR_8"/>
    <property type="match status" value="1"/>
</dbReference>
<feature type="compositionally biased region" description="Low complexity" evidence="5">
    <location>
        <begin position="78"/>
        <end position="100"/>
    </location>
</feature>
<reference evidence="7 8" key="1">
    <citation type="submission" date="2024-03" db="EMBL/GenBank/DDBJ databases">
        <title>Genome-scale model development and genomic sequencing of the oleaginous clade Lipomyces.</title>
        <authorList>
            <consortium name="Lawrence Berkeley National Laboratory"/>
            <person name="Czajka J.J."/>
            <person name="Han Y."/>
            <person name="Kim J."/>
            <person name="Mondo S.J."/>
            <person name="Hofstad B.A."/>
            <person name="Robles A."/>
            <person name="Haridas S."/>
            <person name="Riley R."/>
            <person name="LaButti K."/>
            <person name="Pangilinan J."/>
            <person name="Andreopoulos W."/>
            <person name="Lipzen A."/>
            <person name="Yan J."/>
            <person name="Wang M."/>
            <person name="Ng V."/>
            <person name="Grigoriev I.V."/>
            <person name="Spatafora J.W."/>
            <person name="Magnuson J.K."/>
            <person name="Baker S.E."/>
            <person name="Pomraning K.R."/>
        </authorList>
    </citation>
    <scope>NUCLEOTIDE SEQUENCE [LARGE SCALE GENOMIC DNA]</scope>
    <source>
        <strain evidence="7 8">Phaff 52-87</strain>
    </source>
</reference>
<protein>
    <recommendedName>
        <fullName evidence="6">SGTA homodimerisation domain-containing protein</fullName>
    </recommendedName>
</protein>
<dbReference type="InterPro" id="IPR019734">
    <property type="entry name" value="TPR_rpt"/>
</dbReference>
<feature type="region of interest" description="Disordered" evidence="5">
    <location>
        <begin position="78"/>
        <end position="106"/>
    </location>
</feature>
<feature type="repeat" description="TPR" evidence="4">
    <location>
        <begin position="109"/>
        <end position="142"/>
    </location>
</feature>
<dbReference type="SUPFAM" id="SSF48452">
    <property type="entry name" value="TPR-like"/>
    <property type="match status" value="1"/>
</dbReference>
<dbReference type="Gene3D" id="1.25.40.10">
    <property type="entry name" value="Tetratricopeptide repeat domain"/>
    <property type="match status" value="1"/>
</dbReference>
<evidence type="ECO:0000313" key="8">
    <source>
        <dbReference type="Proteomes" id="UP001498771"/>
    </source>
</evidence>
<gene>
    <name evidence="7" type="ORF">BZA70DRAFT_290449</name>
</gene>
<dbReference type="PANTHER" id="PTHR45831">
    <property type="entry name" value="LD24721P"/>
    <property type="match status" value="1"/>
</dbReference>
<dbReference type="InterPro" id="IPR032374">
    <property type="entry name" value="SGTA_dimer"/>
</dbReference>
<dbReference type="InterPro" id="IPR011990">
    <property type="entry name" value="TPR-like_helical_dom_sf"/>
</dbReference>
<dbReference type="RefSeq" id="XP_064767520.1">
    <property type="nucleotide sequence ID" value="XM_064914210.1"/>
</dbReference>
<organism evidence="7 8">
    <name type="scientific">Myxozyma melibiosi</name>
    <dbReference type="NCBI Taxonomy" id="54550"/>
    <lineage>
        <taxon>Eukaryota</taxon>
        <taxon>Fungi</taxon>
        <taxon>Dikarya</taxon>
        <taxon>Ascomycota</taxon>
        <taxon>Saccharomycotina</taxon>
        <taxon>Lipomycetes</taxon>
        <taxon>Lipomycetales</taxon>
        <taxon>Lipomycetaceae</taxon>
        <taxon>Myxozyma</taxon>
    </lineage>
</organism>
<feature type="domain" description="SGTA homodimerisation" evidence="6">
    <location>
        <begin position="4"/>
        <end position="65"/>
    </location>
</feature>
<evidence type="ECO:0000256" key="2">
    <source>
        <dbReference type="ARBA" id="ARBA00022737"/>
    </source>
</evidence>
<comment type="caution">
    <text evidence="7">The sequence shown here is derived from an EMBL/GenBank/DDBJ whole genome shotgun (WGS) entry which is preliminary data.</text>
</comment>
<dbReference type="Pfam" id="PF00515">
    <property type="entry name" value="TPR_1"/>
    <property type="match status" value="1"/>
</dbReference>
<dbReference type="InterPro" id="IPR047150">
    <property type="entry name" value="SGT"/>
</dbReference>
<dbReference type="PANTHER" id="PTHR45831:SF2">
    <property type="entry name" value="LD24721P"/>
    <property type="match status" value="1"/>
</dbReference>